<evidence type="ECO:0000256" key="5">
    <source>
        <dbReference type="ARBA" id="ARBA00023172"/>
    </source>
</evidence>
<dbReference type="GO" id="GO:0015074">
    <property type="term" value="P:DNA integration"/>
    <property type="evidence" value="ECO:0007669"/>
    <property type="project" value="UniProtKB-KW"/>
</dbReference>
<keyword evidence="3" id="KW-0229">DNA integration</keyword>
<evidence type="ECO:0000256" key="6">
    <source>
        <dbReference type="SAM" id="MobiDB-lite"/>
    </source>
</evidence>
<reference evidence="8 9" key="1">
    <citation type="submission" date="2016-12" db="EMBL/GenBank/DDBJ databases">
        <authorList>
            <person name="Song W.-J."/>
            <person name="Kurnit D.M."/>
        </authorList>
    </citation>
    <scope>NUCLEOTIDE SEQUENCE [LARGE SCALE GENOMIC DNA]</scope>
    <source>
        <strain evidence="8 9">DSM 12503</strain>
    </source>
</reference>
<dbReference type="EMBL" id="FRFD01000003">
    <property type="protein sequence ID" value="SHO45206.1"/>
    <property type="molecule type" value="Genomic_DNA"/>
</dbReference>
<dbReference type="Gene3D" id="1.10.150.130">
    <property type="match status" value="1"/>
</dbReference>
<dbReference type="InterPro" id="IPR004107">
    <property type="entry name" value="Integrase_SAM-like_N"/>
</dbReference>
<evidence type="ECO:0000256" key="1">
    <source>
        <dbReference type="ARBA" id="ARBA00003283"/>
    </source>
</evidence>
<comment type="function">
    <text evidence="1">Site-specific tyrosine recombinase, which acts by catalyzing the cutting and rejoining of the recombining DNA molecules.</text>
</comment>
<dbReference type="InterPro" id="IPR011010">
    <property type="entry name" value="DNA_brk_join_enz"/>
</dbReference>
<dbReference type="Pfam" id="PF00589">
    <property type="entry name" value="Phage_integrase"/>
    <property type="match status" value="1"/>
</dbReference>
<evidence type="ECO:0000256" key="4">
    <source>
        <dbReference type="ARBA" id="ARBA00023125"/>
    </source>
</evidence>
<dbReference type="InterPro" id="IPR010998">
    <property type="entry name" value="Integrase_recombinase_N"/>
</dbReference>
<dbReference type="CDD" id="cd01189">
    <property type="entry name" value="INT_ICEBs1_C_like"/>
    <property type="match status" value="1"/>
</dbReference>
<dbReference type="Gene3D" id="1.10.443.10">
    <property type="entry name" value="Intergrase catalytic core"/>
    <property type="match status" value="1"/>
</dbReference>
<sequence length="448" mass="51312">MLAGHLQEKGGKYYAVLNCKHHDGKRFPKWVPTDLPVKKGNKRPAEKKLDEFRVLYNEYGELISEIEEIVSPSILEQSCTVVSHTGDMLFADYMLYWLSYKETEVDPVTFAGYCESVENHIYPYFKELGLTLSQLEPKHLREYYRFERIGDPEHGKGSKKGTTVVHYHSNIHNALEVAMGDGLVGKNAAHKQRPKTDKFVGSFYLPEEAMECIRLAGGTWLELAVLFGLFYGLRRSEIVGLKWQNFDFDRNLFTIAHTVTTFQRKGQKRVCYAKDKAKNKSSMRTLPLIPLFRDKLLAMKEQQKEHRRLFGNSYNRKYLGYIYVNEIGELIKPDYISSTFKKFLEKNGLRHIRFHDTRHSCASLLLRNGVSMKEIQAWLGHSDYGTTANLYAHLDMEESMLVSAERLSTGLFGALPGPTPDPGKPNQSAGKKDEDTKEIVTPLRLVAI</sequence>
<dbReference type="Pfam" id="PF14659">
    <property type="entry name" value="Phage_int_SAM_3"/>
    <property type="match status" value="1"/>
</dbReference>
<feature type="domain" description="Tyr recombinase" evidence="7">
    <location>
        <begin position="200"/>
        <end position="404"/>
    </location>
</feature>
<accession>A0A1M7Y0N1</accession>
<keyword evidence="9" id="KW-1185">Reference proteome</keyword>
<proteinExistence type="inferred from homology"/>
<dbReference type="GO" id="GO:0003677">
    <property type="term" value="F:DNA binding"/>
    <property type="evidence" value="ECO:0007669"/>
    <property type="project" value="UniProtKB-KW"/>
</dbReference>
<keyword evidence="5" id="KW-0233">DNA recombination</keyword>
<dbReference type="InterPro" id="IPR050090">
    <property type="entry name" value="Tyrosine_recombinase_XerCD"/>
</dbReference>
<dbReference type="InterPro" id="IPR002104">
    <property type="entry name" value="Integrase_catalytic"/>
</dbReference>
<comment type="similarity">
    <text evidence="2">Belongs to the 'phage' integrase family.</text>
</comment>
<dbReference type="PROSITE" id="PS51898">
    <property type="entry name" value="TYR_RECOMBINASE"/>
    <property type="match status" value="1"/>
</dbReference>
<dbReference type="SUPFAM" id="SSF56349">
    <property type="entry name" value="DNA breaking-rejoining enzymes"/>
    <property type="match status" value="1"/>
</dbReference>
<dbReference type="Proteomes" id="UP000184612">
    <property type="component" value="Unassembled WGS sequence"/>
</dbReference>
<evidence type="ECO:0000256" key="3">
    <source>
        <dbReference type="ARBA" id="ARBA00022908"/>
    </source>
</evidence>
<dbReference type="RefSeq" id="WP_073587523.1">
    <property type="nucleotide sequence ID" value="NZ_FRFD01000003.1"/>
</dbReference>
<organism evidence="8 9">
    <name type="scientific">Anaerocolumna xylanovorans DSM 12503</name>
    <dbReference type="NCBI Taxonomy" id="1121345"/>
    <lineage>
        <taxon>Bacteria</taxon>
        <taxon>Bacillati</taxon>
        <taxon>Bacillota</taxon>
        <taxon>Clostridia</taxon>
        <taxon>Lachnospirales</taxon>
        <taxon>Lachnospiraceae</taxon>
        <taxon>Anaerocolumna</taxon>
    </lineage>
</organism>
<evidence type="ECO:0000313" key="8">
    <source>
        <dbReference type="EMBL" id="SHO45206.1"/>
    </source>
</evidence>
<evidence type="ECO:0000256" key="2">
    <source>
        <dbReference type="ARBA" id="ARBA00008857"/>
    </source>
</evidence>
<dbReference type="InterPro" id="IPR013762">
    <property type="entry name" value="Integrase-like_cat_sf"/>
</dbReference>
<dbReference type="OrthoDB" id="9785687at2"/>
<dbReference type="PANTHER" id="PTHR30349">
    <property type="entry name" value="PHAGE INTEGRASE-RELATED"/>
    <property type="match status" value="1"/>
</dbReference>
<feature type="region of interest" description="Disordered" evidence="6">
    <location>
        <begin position="413"/>
        <end position="438"/>
    </location>
</feature>
<evidence type="ECO:0000259" key="7">
    <source>
        <dbReference type="PROSITE" id="PS51898"/>
    </source>
</evidence>
<dbReference type="STRING" id="1121345.SAMN02745217_00870"/>
<evidence type="ECO:0000313" key="9">
    <source>
        <dbReference type="Proteomes" id="UP000184612"/>
    </source>
</evidence>
<gene>
    <name evidence="8" type="ORF">SAMN02745217_00870</name>
</gene>
<dbReference type="GO" id="GO:0006310">
    <property type="term" value="P:DNA recombination"/>
    <property type="evidence" value="ECO:0007669"/>
    <property type="project" value="UniProtKB-KW"/>
</dbReference>
<protein>
    <submittedName>
        <fullName evidence="8">Site-specific recombinase XerD</fullName>
    </submittedName>
</protein>
<keyword evidence="4" id="KW-0238">DNA-binding</keyword>
<dbReference type="AlphaFoldDB" id="A0A1M7Y0N1"/>
<dbReference type="PANTHER" id="PTHR30349:SF41">
    <property type="entry name" value="INTEGRASE_RECOMBINASE PROTEIN MJ0367-RELATED"/>
    <property type="match status" value="1"/>
</dbReference>
<name>A0A1M7Y0N1_9FIRM</name>